<organism evidence="2 3">
    <name type="scientific">Streptomyces nojiriensis</name>
    <dbReference type="NCBI Taxonomy" id="66374"/>
    <lineage>
        <taxon>Bacteria</taxon>
        <taxon>Bacillati</taxon>
        <taxon>Actinomycetota</taxon>
        <taxon>Actinomycetes</taxon>
        <taxon>Kitasatosporales</taxon>
        <taxon>Streptomycetaceae</taxon>
        <taxon>Streptomyces</taxon>
    </lineage>
</organism>
<gene>
    <name evidence="2" type="ORF">Snoj_04200</name>
</gene>
<comment type="caution">
    <text evidence="2">The sequence shown here is derived from an EMBL/GenBank/DDBJ whole genome shotgun (WGS) entry which is preliminary data.</text>
</comment>
<dbReference type="Proteomes" id="UP000613974">
    <property type="component" value="Unassembled WGS sequence"/>
</dbReference>
<evidence type="ECO:0000256" key="1">
    <source>
        <dbReference type="SAM" id="MobiDB-lite"/>
    </source>
</evidence>
<name>A0ABQ3SEK3_9ACTN</name>
<keyword evidence="3" id="KW-1185">Reference proteome</keyword>
<evidence type="ECO:0000313" key="2">
    <source>
        <dbReference type="EMBL" id="GHI66502.1"/>
    </source>
</evidence>
<feature type="region of interest" description="Disordered" evidence="1">
    <location>
        <begin position="1"/>
        <end position="24"/>
    </location>
</feature>
<accession>A0ABQ3SEK3</accession>
<sequence length="59" mass="6637">MYGDRLPQVRRNAPSPLSRADRELSRRLDQLRAEEALAKTEACGLQALRAIVSGGMERR</sequence>
<evidence type="ECO:0000313" key="3">
    <source>
        <dbReference type="Proteomes" id="UP000613974"/>
    </source>
</evidence>
<proteinExistence type="predicted"/>
<protein>
    <submittedName>
        <fullName evidence="2">Uncharacterized protein</fullName>
    </submittedName>
</protein>
<reference evidence="3" key="1">
    <citation type="submission" date="2023-07" db="EMBL/GenBank/DDBJ databases">
        <title>Whole genome shotgun sequence of Streptomyces nojiriensis NBRC 13794.</title>
        <authorList>
            <person name="Komaki H."/>
            <person name="Tamura T."/>
        </authorList>
    </citation>
    <scope>NUCLEOTIDE SEQUENCE [LARGE SCALE GENOMIC DNA]</scope>
    <source>
        <strain evidence="3">NBRC 13794</strain>
    </source>
</reference>
<dbReference type="EMBL" id="BNEC01000003">
    <property type="protein sequence ID" value="GHI66502.1"/>
    <property type="molecule type" value="Genomic_DNA"/>
</dbReference>